<evidence type="ECO:0000256" key="1">
    <source>
        <dbReference type="ARBA" id="ARBA00001954"/>
    </source>
</evidence>
<keyword evidence="7" id="KW-0812">Transmembrane</keyword>
<evidence type="ECO:0000256" key="7">
    <source>
        <dbReference type="SAM" id="Phobius"/>
    </source>
</evidence>
<evidence type="ECO:0000256" key="5">
    <source>
        <dbReference type="ARBA" id="ARBA00023002"/>
    </source>
</evidence>
<dbReference type="InterPro" id="IPR004294">
    <property type="entry name" value="Carotenoid_Oase"/>
</dbReference>
<dbReference type="GO" id="GO:0010436">
    <property type="term" value="F:carotenoid dioxygenase activity"/>
    <property type="evidence" value="ECO:0007669"/>
    <property type="project" value="TreeGrafter"/>
</dbReference>
<organism evidence="8 9">
    <name type="scientific">Taxus chinensis</name>
    <name type="common">Chinese yew</name>
    <name type="synonym">Taxus wallichiana var. chinensis</name>
    <dbReference type="NCBI Taxonomy" id="29808"/>
    <lineage>
        <taxon>Eukaryota</taxon>
        <taxon>Viridiplantae</taxon>
        <taxon>Streptophyta</taxon>
        <taxon>Embryophyta</taxon>
        <taxon>Tracheophyta</taxon>
        <taxon>Spermatophyta</taxon>
        <taxon>Pinopsida</taxon>
        <taxon>Pinidae</taxon>
        <taxon>Conifers II</taxon>
        <taxon>Cupressales</taxon>
        <taxon>Taxaceae</taxon>
        <taxon>Taxus</taxon>
    </lineage>
</organism>
<dbReference type="PANTHER" id="PTHR10543">
    <property type="entry name" value="BETA-CAROTENE DIOXYGENASE"/>
    <property type="match status" value="1"/>
</dbReference>
<dbReference type="AlphaFoldDB" id="A0AA38G129"/>
<keyword evidence="5" id="KW-0560">Oxidoreductase</keyword>
<comment type="caution">
    <text evidence="8">The sequence shown here is derived from an EMBL/GenBank/DDBJ whole genome shotgun (WGS) entry which is preliminary data.</text>
</comment>
<evidence type="ECO:0000256" key="2">
    <source>
        <dbReference type="ARBA" id="ARBA00006787"/>
    </source>
</evidence>
<keyword evidence="4" id="KW-0223">Dioxygenase</keyword>
<accession>A0AA38G129</accession>
<dbReference type="GO" id="GO:0046872">
    <property type="term" value="F:metal ion binding"/>
    <property type="evidence" value="ECO:0007669"/>
    <property type="project" value="UniProtKB-KW"/>
</dbReference>
<evidence type="ECO:0000256" key="3">
    <source>
        <dbReference type="ARBA" id="ARBA00022723"/>
    </source>
</evidence>
<proteinExistence type="inferred from homology"/>
<comment type="cofactor">
    <cofactor evidence="1">
        <name>Fe(2+)</name>
        <dbReference type="ChEBI" id="CHEBI:29033"/>
    </cofactor>
</comment>
<dbReference type="EMBL" id="JAHRHJ020000005">
    <property type="protein sequence ID" value="KAH9314096.1"/>
    <property type="molecule type" value="Genomic_DNA"/>
</dbReference>
<sequence>NGTYLRNGPGKFHVGDYNVRHLFDGYLFIPFLIIHGYYFAPWSNLMGAYFFAKYSTVVHLHFEEGRLIAEHAQLQSEAYKAATKNNKICYREFSEVPKPANFFDYVGDLAGLFSRASLIDNANTGVIRLGDGRVVCLTETMKGSIQINPTTLETMGKFEYTDNLG</sequence>
<gene>
    <name evidence="8" type="ORF">KI387_022723</name>
</gene>
<name>A0AA38G129_TAXCH</name>
<dbReference type="PANTHER" id="PTHR10543:SF24">
    <property type="entry name" value="CAROTENOID ISOMEROOXYGENASE"/>
    <property type="match status" value="1"/>
</dbReference>
<evidence type="ECO:0000313" key="8">
    <source>
        <dbReference type="EMBL" id="KAH9314096.1"/>
    </source>
</evidence>
<evidence type="ECO:0000256" key="6">
    <source>
        <dbReference type="ARBA" id="ARBA00023004"/>
    </source>
</evidence>
<keyword evidence="9" id="KW-1185">Reference proteome</keyword>
<keyword evidence="7" id="KW-0472">Membrane</keyword>
<evidence type="ECO:0000313" key="9">
    <source>
        <dbReference type="Proteomes" id="UP000824469"/>
    </source>
</evidence>
<protein>
    <recommendedName>
        <fullName evidence="10">Carotenoid cleavage dioxygenase</fullName>
    </recommendedName>
</protein>
<keyword evidence="7" id="KW-1133">Transmembrane helix</keyword>
<evidence type="ECO:0000256" key="4">
    <source>
        <dbReference type="ARBA" id="ARBA00022964"/>
    </source>
</evidence>
<feature type="non-terminal residue" evidence="8">
    <location>
        <position position="165"/>
    </location>
</feature>
<dbReference type="Pfam" id="PF03055">
    <property type="entry name" value="RPE65"/>
    <property type="match status" value="1"/>
</dbReference>
<evidence type="ECO:0008006" key="10">
    <source>
        <dbReference type="Google" id="ProtNLM"/>
    </source>
</evidence>
<keyword evidence="3" id="KW-0479">Metal-binding</keyword>
<comment type="similarity">
    <text evidence="2">Belongs to the carotenoid oxygenase family.</text>
</comment>
<keyword evidence="6" id="KW-0408">Iron</keyword>
<reference evidence="8 9" key="1">
    <citation type="journal article" date="2021" name="Nat. Plants">
        <title>The Taxus genome provides insights into paclitaxel biosynthesis.</title>
        <authorList>
            <person name="Xiong X."/>
            <person name="Gou J."/>
            <person name="Liao Q."/>
            <person name="Li Y."/>
            <person name="Zhou Q."/>
            <person name="Bi G."/>
            <person name="Li C."/>
            <person name="Du R."/>
            <person name="Wang X."/>
            <person name="Sun T."/>
            <person name="Guo L."/>
            <person name="Liang H."/>
            <person name="Lu P."/>
            <person name="Wu Y."/>
            <person name="Zhang Z."/>
            <person name="Ro D.K."/>
            <person name="Shang Y."/>
            <person name="Huang S."/>
            <person name="Yan J."/>
        </authorList>
    </citation>
    <scope>NUCLEOTIDE SEQUENCE [LARGE SCALE GENOMIC DNA]</scope>
    <source>
        <strain evidence="8">Ta-2019</strain>
    </source>
</reference>
<dbReference type="GO" id="GO:0016121">
    <property type="term" value="P:carotene catabolic process"/>
    <property type="evidence" value="ECO:0007669"/>
    <property type="project" value="TreeGrafter"/>
</dbReference>
<dbReference type="GO" id="GO:0009507">
    <property type="term" value="C:chloroplast"/>
    <property type="evidence" value="ECO:0007669"/>
    <property type="project" value="TreeGrafter"/>
</dbReference>
<feature type="non-terminal residue" evidence="8">
    <location>
        <position position="1"/>
    </location>
</feature>
<feature type="transmembrane region" description="Helical" evidence="7">
    <location>
        <begin position="27"/>
        <end position="52"/>
    </location>
</feature>
<dbReference type="Proteomes" id="UP000824469">
    <property type="component" value="Unassembled WGS sequence"/>
</dbReference>